<protein>
    <submittedName>
        <fullName evidence="2">Uncharacterized protein</fullName>
    </submittedName>
</protein>
<reference evidence="2" key="1">
    <citation type="journal article" date="2020" name="Fungal Divers.">
        <title>Resolving the Mortierellaceae phylogeny through synthesis of multi-gene phylogenetics and phylogenomics.</title>
        <authorList>
            <person name="Vandepol N."/>
            <person name="Liber J."/>
            <person name="Desiro A."/>
            <person name="Na H."/>
            <person name="Kennedy M."/>
            <person name="Barry K."/>
            <person name="Grigoriev I.V."/>
            <person name="Miller A.N."/>
            <person name="O'Donnell K."/>
            <person name="Stajich J.E."/>
            <person name="Bonito G."/>
        </authorList>
    </citation>
    <scope>NUCLEOTIDE SEQUENCE</scope>
    <source>
        <strain evidence="2">NRRL 2769</strain>
    </source>
</reference>
<evidence type="ECO:0000256" key="1">
    <source>
        <dbReference type="SAM" id="MobiDB-lite"/>
    </source>
</evidence>
<dbReference type="Proteomes" id="UP000703661">
    <property type="component" value="Unassembled WGS sequence"/>
</dbReference>
<proteinExistence type="predicted"/>
<sequence length="119" mass="13512">MPPPPPPPQVPTGATSSADEFDEVDLSESYRDAGAIENMKAISSSYADFAFAVLEQWKEVSSNMQRIENMLVTNMKNRNFRFRDYETVYDRLAQQEKALSKQLQALYPARNPHIDQVVA</sequence>
<evidence type="ECO:0000313" key="3">
    <source>
        <dbReference type="Proteomes" id="UP000703661"/>
    </source>
</evidence>
<name>A0A9P6SR77_9FUNG</name>
<dbReference type="EMBL" id="JAAAID010004406">
    <property type="protein sequence ID" value="KAF9993195.1"/>
    <property type="molecule type" value="Genomic_DNA"/>
</dbReference>
<feature type="compositionally biased region" description="Pro residues" evidence="1">
    <location>
        <begin position="1"/>
        <end position="10"/>
    </location>
</feature>
<comment type="caution">
    <text evidence="2">The sequence shown here is derived from an EMBL/GenBank/DDBJ whole genome shotgun (WGS) entry which is preliminary data.</text>
</comment>
<evidence type="ECO:0000313" key="2">
    <source>
        <dbReference type="EMBL" id="KAF9993195.1"/>
    </source>
</evidence>
<keyword evidence="3" id="KW-1185">Reference proteome</keyword>
<accession>A0A9P6SR77</accession>
<gene>
    <name evidence="2" type="ORF">BGZ80_008245</name>
</gene>
<organism evidence="2 3">
    <name type="scientific">Entomortierella chlamydospora</name>
    <dbReference type="NCBI Taxonomy" id="101097"/>
    <lineage>
        <taxon>Eukaryota</taxon>
        <taxon>Fungi</taxon>
        <taxon>Fungi incertae sedis</taxon>
        <taxon>Mucoromycota</taxon>
        <taxon>Mortierellomycotina</taxon>
        <taxon>Mortierellomycetes</taxon>
        <taxon>Mortierellales</taxon>
        <taxon>Mortierellaceae</taxon>
        <taxon>Entomortierella</taxon>
    </lineage>
</organism>
<feature type="non-terminal residue" evidence="2">
    <location>
        <position position="119"/>
    </location>
</feature>
<dbReference type="AlphaFoldDB" id="A0A9P6SR77"/>
<feature type="region of interest" description="Disordered" evidence="1">
    <location>
        <begin position="1"/>
        <end position="22"/>
    </location>
</feature>